<gene>
    <name evidence="6" type="ORF">METZ01_LOCUS351292</name>
</gene>
<dbReference type="AlphaFoldDB" id="A0A382RNA1"/>
<reference evidence="6" key="1">
    <citation type="submission" date="2018-05" db="EMBL/GenBank/DDBJ databases">
        <authorList>
            <person name="Lanie J.A."/>
            <person name="Ng W.-L."/>
            <person name="Kazmierczak K.M."/>
            <person name="Andrzejewski T.M."/>
            <person name="Davidsen T.M."/>
            <person name="Wayne K.J."/>
            <person name="Tettelin H."/>
            <person name="Glass J.I."/>
            <person name="Rusch D."/>
            <person name="Podicherti R."/>
            <person name="Tsui H.-C.T."/>
            <person name="Winkler M.E."/>
        </authorList>
    </citation>
    <scope>NUCLEOTIDE SEQUENCE</scope>
</reference>
<keyword evidence="3" id="KW-0408">Iron</keyword>
<dbReference type="InterPro" id="IPR050377">
    <property type="entry name" value="Radical_SAM_PqqE_MftC-like"/>
</dbReference>
<dbReference type="PANTHER" id="PTHR11228">
    <property type="entry name" value="RADICAL SAM DOMAIN PROTEIN"/>
    <property type="match status" value="1"/>
</dbReference>
<name>A0A382RNA1_9ZZZZ</name>
<dbReference type="GO" id="GO:0003824">
    <property type="term" value="F:catalytic activity"/>
    <property type="evidence" value="ECO:0007669"/>
    <property type="project" value="InterPro"/>
</dbReference>
<feature type="non-terminal residue" evidence="6">
    <location>
        <position position="117"/>
    </location>
</feature>
<dbReference type="SFLD" id="SFLDG01067">
    <property type="entry name" value="SPASM/twitch_domain_containing"/>
    <property type="match status" value="1"/>
</dbReference>
<keyword evidence="2" id="KW-0479">Metal-binding</keyword>
<keyword evidence="4" id="KW-0411">Iron-sulfur</keyword>
<proteinExistence type="predicted"/>
<organism evidence="6">
    <name type="scientific">marine metagenome</name>
    <dbReference type="NCBI Taxonomy" id="408172"/>
    <lineage>
        <taxon>unclassified sequences</taxon>
        <taxon>metagenomes</taxon>
        <taxon>ecological metagenomes</taxon>
    </lineage>
</organism>
<feature type="domain" description="Radical SAM core" evidence="5">
    <location>
        <begin position="21"/>
        <end position="113"/>
    </location>
</feature>
<dbReference type="CDD" id="cd01335">
    <property type="entry name" value="Radical_SAM"/>
    <property type="match status" value="1"/>
</dbReference>
<evidence type="ECO:0000313" key="6">
    <source>
        <dbReference type="EMBL" id="SVC98438.1"/>
    </source>
</evidence>
<dbReference type="InterPro" id="IPR007197">
    <property type="entry name" value="rSAM"/>
</dbReference>
<dbReference type="PANTHER" id="PTHR11228:SF7">
    <property type="entry name" value="PQQA PEPTIDE CYCLASE"/>
    <property type="match status" value="1"/>
</dbReference>
<evidence type="ECO:0000256" key="1">
    <source>
        <dbReference type="ARBA" id="ARBA00022691"/>
    </source>
</evidence>
<accession>A0A382RNA1</accession>
<evidence type="ECO:0000259" key="5">
    <source>
        <dbReference type="Pfam" id="PF04055"/>
    </source>
</evidence>
<keyword evidence="1" id="KW-0949">S-adenosyl-L-methionine</keyword>
<evidence type="ECO:0000256" key="4">
    <source>
        <dbReference type="ARBA" id="ARBA00023014"/>
    </source>
</evidence>
<dbReference type="EMBL" id="UINC01122557">
    <property type="protein sequence ID" value="SVC98438.1"/>
    <property type="molecule type" value="Genomic_DNA"/>
</dbReference>
<dbReference type="SUPFAM" id="SSF102114">
    <property type="entry name" value="Radical SAM enzymes"/>
    <property type="match status" value="1"/>
</dbReference>
<dbReference type="InterPro" id="IPR013785">
    <property type="entry name" value="Aldolase_TIM"/>
</dbReference>
<evidence type="ECO:0000256" key="3">
    <source>
        <dbReference type="ARBA" id="ARBA00023004"/>
    </source>
</evidence>
<sequence>MNNLPFDKIIQHDTALFVNWQIGKRCNYECFYCNDDLHDKTSPDVDIIILKKIYDRIKQQYSGNINFSITGGEPTLHPNLIEFCKYISNGNKIVITTNGFKNVKYLQELQKYANLTI</sequence>
<dbReference type="Pfam" id="PF04055">
    <property type="entry name" value="Radical_SAM"/>
    <property type="match status" value="1"/>
</dbReference>
<protein>
    <recommendedName>
        <fullName evidence="5">Radical SAM core domain-containing protein</fullName>
    </recommendedName>
</protein>
<dbReference type="InterPro" id="IPR058240">
    <property type="entry name" value="rSAM_sf"/>
</dbReference>
<dbReference type="GO" id="GO:0046872">
    <property type="term" value="F:metal ion binding"/>
    <property type="evidence" value="ECO:0007669"/>
    <property type="project" value="UniProtKB-KW"/>
</dbReference>
<dbReference type="SFLD" id="SFLDS00029">
    <property type="entry name" value="Radical_SAM"/>
    <property type="match status" value="1"/>
</dbReference>
<dbReference type="Gene3D" id="3.20.20.70">
    <property type="entry name" value="Aldolase class I"/>
    <property type="match status" value="1"/>
</dbReference>
<dbReference type="GO" id="GO:0051536">
    <property type="term" value="F:iron-sulfur cluster binding"/>
    <property type="evidence" value="ECO:0007669"/>
    <property type="project" value="UniProtKB-KW"/>
</dbReference>
<evidence type="ECO:0000256" key="2">
    <source>
        <dbReference type="ARBA" id="ARBA00022723"/>
    </source>
</evidence>